<dbReference type="InterPro" id="IPR005498">
    <property type="entry name" value="T4SS_VirB10/TraB/TrbI"/>
</dbReference>
<dbReference type="EMBL" id="JTDI01000004">
    <property type="protein sequence ID" value="KHK90627.1"/>
    <property type="molecule type" value="Genomic_DNA"/>
</dbReference>
<feature type="region of interest" description="Disordered" evidence="6">
    <location>
        <begin position="1"/>
        <end position="24"/>
    </location>
</feature>
<feature type="compositionally biased region" description="Basic and acidic residues" evidence="6">
    <location>
        <begin position="7"/>
        <end position="23"/>
    </location>
</feature>
<reference evidence="8 9" key="1">
    <citation type="submission" date="2014-10" db="EMBL/GenBank/DDBJ databases">
        <title>Genome sequence of Novosphingobium malaysiense MUSC 273(T).</title>
        <authorList>
            <person name="Lee L.-H."/>
        </authorList>
    </citation>
    <scope>NUCLEOTIDE SEQUENCE [LARGE SCALE GENOMIC DNA]</scope>
    <source>
        <strain evidence="8 9">MUSC 273</strain>
    </source>
</reference>
<dbReference type="Pfam" id="PF03743">
    <property type="entry name" value="TrbI"/>
    <property type="match status" value="1"/>
</dbReference>
<feature type="compositionally biased region" description="Polar residues" evidence="6">
    <location>
        <begin position="122"/>
        <end position="135"/>
    </location>
</feature>
<comment type="caution">
    <text evidence="8">The sequence shown here is derived from an EMBL/GenBank/DDBJ whole genome shotgun (WGS) entry which is preliminary data.</text>
</comment>
<accession>A0A0B1ZHT4</accession>
<evidence type="ECO:0000256" key="6">
    <source>
        <dbReference type="SAM" id="MobiDB-lite"/>
    </source>
</evidence>
<keyword evidence="5 7" id="KW-0472">Membrane</keyword>
<evidence type="ECO:0000256" key="1">
    <source>
        <dbReference type="ARBA" id="ARBA00004167"/>
    </source>
</evidence>
<evidence type="ECO:0000313" key="9">
    <source>
        <dbReference type="Proteomes" id="UP000031057"/>
    </source>
</evidence>
<dbReference type="Gene3D" id="2.40.128.260">
    <property type="entry name" value="Type IV secretion system, VirB10/TraB/TrbI"/>
    <property type="match status" value="2"/>
</dbReference>
<comment type="similarity">
    <text evidence="2">Belongs to the TrbI/VirB10 family.</text>
</comment>
<feature type="compositionally biased region" description="Low complexity" evidence="6">
    <location>
        <begin position="75"/>
        <end position="97"/>
    </location>
</feature>
<keyword evidence="4 7" id="KW-1133">Transmembrane helix</keyword>
<evidence type="ECO:0000313" key="8">
    <source>
        <dbReference type="EMBL" id="KHK90627.1"/>
    </source>
</evidence>
<dbReference type="STRING" id="1348853.LK12_14960"/>
<gene>
    <name evidence="8" type="ORF">LK12_14960</name>
</gene>
<dbReference type="OrthoDB" id="9807354at2"/>
<protein>
    <submittedName>
        <fullName evidence="8">Type VI secretion protein</fullName>
    </submittedName>
</protein>
<organism evidence="8 9">
    <name type="scientific">Novosphingobium malaysiense</name>
    <dbReference type="NCBI Taxonomy" id="1348853"/>
    <lineage>
        <taxon>Bacteria</taxon>
        <taxon>Pseudomonadati</taxon>
        <taxon>Pseudomonadota</taxon>
        <taxon>Alphaproteobacteria</taxon>
        <taxon>Sphingomonadales</taxon>
        <taxon>Sphingomonadaceae</taxon>
        <taxon>Novosphingobium</taxon>
    </lineage>
</organism>
<keyword evidence="3 7" id="KW-0812">Transmembrane</keyword>
<feature type="region of interest" description="Disordered" evidence="6">
    <location>
        <begin position="75"/>
        <end position="139"/>
    </location>
</feature>
<dbReference type="Proteomes" id="UP000031057">
    <property type="component" value="Unassembled WGS sequence"/>
</dbReference>
<name>A0A0B1ZHT4_9SPHN</name>
<dbReference type="InterPro" id="IPR042217">
    <property type="entry name" value="T4SS_VirB10/TrbI"/>
</dbReference>
<evidence type="ECO:0000256" key="7">
    <source>
        <dbReference type="SAM" id="Phobius"/>
    </source>
</evidence>
<evidence type="ECO:0000256" key="2">
    <source>
        <dbReference type="ARBA" id="ARBA00010265"/>
    </source>
</evidence>
<comment type="subcellular location">
    <subcellularLocation>
        <location evidence="1">Membrane</location>
        <topology evidence="1">Single-pass membrane protein</topology>
    </subcellularLocation>
</comment>
<sequence>MAPNSSLRERLTPEGSTDPREGDGAQVIDLATRNVLPQVSQRKKGDGLGLAAGILIVGALGGLTLLTMNSARNAPAGDAAPQPAVPQPGAAPAAIAPAPKPEPRPAALPAPAPAPVLSAEPTQNPANAPQSNPYASPTVVFDAGANGAAPDVGPAGEGFKSSGNANEDFAARLSGTGSTATAASSFDPATTVTQGTLIPAVLETAIDTDVPGYVRAIVSTDVRSFDGKNVLVPRSSRLIGQYKSGLSAGQKRAYVIWTRLIRPDGVSVNLGSPAIAFGGETGLPGKVKSHFFERFGSAMLLSVVGGLSSLVSSGANVVIGGGQSAAAAAVQNSANVGPTIRVRQGEPIRVFTAKDLDFSKVQ</sequence>
<dbReference type="GO" id="GO:0016020">
    <property type="term" value="C:membrane"/>
    <property type="evidence" value="ECO:0007669"/>
    <property type="project" value="UniProtKB-SubCell"/>
</dbReference>
<feature type="transmembrane region" description="Helical" evidence="7">
    <location>
        <begin position="48"/>
        <end position="68"/>
    </location>
</feature>
<evidence type="ECO:0000256" key="4">
    <source>
        <dbReference type="ARBA" id="ARBA00022989"/>
    </source>
</evidence>
<evidence type="ECO:0000256" key="3">
    <source>
        <dbReference type="ARBA" id="ARBA00022692"/>
    </source>
</evidence>
<dbReference type="CDD" id="cd16429">
    <property type="entry name" value="VirB10"/>
    <property type="match status" value="1"/>
</dbReference>
<feature type="compositionally biased region" description="Pro residues" evidence="6">
    <location>
        <begin position="98"/>
        <end position="114"/>
    </location>
</feature>
<dbReference type="RefSeq" id="WP_039285736.1">
    <property type="nucleotide sequence ID" value="NZ_JTDI01000004.1"/>
</dbReference>
<evidence type="ECO:0000256" key="5">
    <source>
        <dbReference type="ARBA" id="ARBA00023136"/>
    </source>
</evidence>
<proteinExistence type="inferred from homology"/>
<dbReference type="AlphaFoldDB" id="A0A0B1ZHT4"/>
<keyword evidence="9" id="KW-1185">Reference proteome</keyword>